<protein>
    <recommendedName>
        <fullName evidence="1">Bacterial repeat domain-containing protein</fullName>
    </recommendedName>
</protein>
<dbReference type="InterPro" id="IPR044060">
    <property type="entry name" value="Bacterial_rp_domain"/>
</dbReference>
<organism evidence="2 3">
    <name type="scientific">Allochromatium palmeri</name>
    <dbReference type="NCBI Taxonomy" id="231048"/>
    <lineage>
        <taxon>Bacteria</taxon>
        <taxon>Pseudomonadati</taxon>
        <taxon>Pseudomonadota</taxon>
        <taxon>Gammaproteobacteria</taxon>
        <taxon>Chromatiales</taxon>
        <taxon>Chromatiaceae</taxon>
        <taxon>Allochromatium</taxon>
    </lineage>
</organism>
<dbReference type="RefSeq" id="WP_155451719.1">
    <property type="nucleotide sequence ID" value="NZ_WNKT01000094.1"/>
</dbReference>
<evidence type="ECO:0000259" key="1">
    <source>
        <dbReference type="Pfam" id="PF18998"/>
    </source>
</evidence>
<dbReference type="NCBIfam" id="NF041518">
    <property type="entry name" value="choice_anch_Q"/>
    <property type="match status" value="1"/>
</dbReference>
<evidence type="ECO:0000313" key="3">
    <source>
        <dbReference type="Proteomes" id="UP000434044"/>
    </source>
</evidence>
<proteinExistence type="predicted"/>
<gene>
    <name evidence="2" type="ORF">GJ668_19335</name>
</gene>
<dbReference type="Pfam" id="PF18998">
    <property type="entry name" value="Flg_new_2"/>
    <property type="match status" value="2"/>
</dbReference>
<reference evidence="2 3" key="1">
    <citation type="submission" date="2019-11" db="EMBL/GenBank/DDBJ databases">
        <title>Whole-genome sequence of the anaerobic purple sulfur bacterium Allochromatium palmeri DSM 15591.</title>
        <authorList>
            <person name="Kyndt J.A."/>
            <person name="Meyer T.E."/>
        </authorList>
    </citation>
    <scope>NUCLEOTIDE SEQUENCE [LARGE SCALE GENOMIC DNA]</scope>
    <source>
        <strain evidence="2 3">DSM 15591</strain>
    </source>
</reference>
<comment type="caution">
    <text evidence="2">The sequence shown here is derived from an EMBL/GenBank/DDBJ whole genome shotgun (WGS) entry which is preliminary data.</text>
</comment>
<accession>A0A6N8ELG9</accession>
<dbReference type="InterPro" id="IPR011042">
    <property type="entry name" value="6-blade_b-propeller_TolB-like"/>
</dbReference>
<dbReference type="InterPro" id="IPR011050">
    <property type="entry name" value="Pectin_lyase_fold/virulence"/>
</dbReference>
<sequence>MSNALFGNSAGTAGTAASADALGGGLYLAATDGTLTLTNNTLVQNDAPTGGGVALRLSGQGDSVGGVLRNNLFWANRASPGQDLSINNDVDGDFDYYPLTLLYNNFDQTLGSGITMTIGMLIDPSNQNAVDPLFVDMANDDLSLLSNSPMINAGDPMTSGLPATDAAGHPRLVGEIVDIGAYENPTGDPSLAGLNVGLEGDGDGTVTSMPAGIDCGIDCNTVFAAGTEVTVTATPASDNDVFTGWSGACSGADPTCTLTLNEATVVIATFVKGYAINARVTPSGAGTIVCDPNPVPSGQSSLCIARPASGYGFTAWSSGCNSTDNHTCTLTTVTGTRSVTAEFTGTADLTATQEVATSYTPGGLLTVTAQFNDISGAEARGLTWLPELPSGWTVISATGGGSPQVSNNEILFTGTLTLPINFSYQIRVPEDARGDQQMGATLNYQSADMGNPVTLLVEPDPLLIGQVGVVRHSADYQDPAWNIDATEASRVLAYWREQAYQVDASNPDGYALGSGNTEGAPHSADYREPQWRIDTFEVNRVLGYWRAPSYYVEPQGDDGYAPGGQQVAGTASKRAAAISADTTAPQATQAASVGYYTPGETLTIVNTLGQTGDDPLLSLVWVPTLPSGWTLSGVSGSGSPELSPAGTEILFTASGELTLPLTFSYSVQVPETASGSQAISAEFTYQRLGMINEASATPTPNPLVIGDTEETGGCATTATTLTTSVTSGTLTQRSEIGIQVAGSVSVASGATLDLTAPRITFAPSFRVEAGGRLMATSAPVTCTAAASAQNTAALIASAPAAVAPGFIAGKDALPSWLQEHLAELSIDTDALTGGLLDADERWLILETTQTLHPEDGNEASDLYRLDLLTDHIALISVTEDGSAGNGASRDPAADTLGERVVFSSAASDLVPGDDNGVSDLFLRDLALGVTERLTQAEQASAHPAVDAEGTVLVYDQASLEGPRQILGQALIDGPAAEIVPLSEGEALADAHHPGLSTDGRFLAYLSQSVAADGAQLCAISIRDLVSGIDHRQACPAELLDASDWTRPTFSPDGGTLYWYQSGQDQLIALPNPLAERFSQN</sequence>
<keyword evidence="3" id="KW-1185">Reference proteome</keyword>
<dbReference type="Gene3D" id="2.120.10.30">
    <property type="entry name" value="TolB, C-terminal domain"/>
    <property type="match status" value="1"/>
</dbReference>
<dbReference type="SUPFAM" id="SSF82171">
    <property type="entry name" value="DPP6 N-terminal domain-like"/>
    <property type="match status" value="1"/>
</dbReference>
<evidence type="ECO:0000313" key="2">
    <source>
        <dbReference type="EMBL" id="MTW23184.1"/>
    </source>
</evidence>
<name>A0A6N8ELG9_9GAMM</name>
<dbReference type="AlphaFoldDB" id="A0A6N8ELG9"/>
<dbReference type="SUPFAM" id="SSF51126">
    <property type="entry name" value="Pectin lyase-like"/>
    <property type="match status" value="1"/>
</dbReference>
<dbReference type="Proteomes" id="UP000434044">
    <property type="component" value="Unassembled WGS sequence"/>
</dbReference>
<dbReference type="OrthoDB" id="5900874at2"/>
<feature type="domain" description="Bacterial repeat" evidence="1">
    <location>
        <begin position="278"/>
        <end position="344"/>
    </location>
</feature>
<feature type="domain" description="Bacterial repeat" evidence="1">
    <location>
        <begin position="202"/>
        <end position="272"/>
    </location>
</feature>
<dbReference type="EMBL" id="WNKT01000094">
    <property type="protein sequence ID" value="MTW23184.1"/>
    <property type="molecule type" value="Genomic_DNA"/>
</dbReference>
<dbReference type="InterPro" id="IPR059226">
    <property type="entry name" value="Choice_anch_Q_dom"/>
</dbReference>